<dbReference type="EMBL" id="NDHY01000003">
    <property type="protein sequence ID" value="RII00569.1"/>
    <property type="molecule type" value="Genomic_DNA"/>
</dbReference>
<evidence type="ECO:0000259" key="1">
    <source>
        <dbReference type="Pfam" id="PF00535"/>
    </source>
</evidence>
<dbReference type="Pfam" id="PF00535">
    <property type="entry name" value="Glycos_transf_2"/>
    <property type="match status" value="1"/>
</dbReference>
<sequence>MKTVVLIPAFNEEKGISQLVKDLRTIVEEIIVVDDGSCDKTAAVAAAAGAKVISHKENKGKGVALRTGFQAVISDGADAVITMDGDGQHDWREVPKLIKKAEESGADIVIGDRMGDISSMPPIRILTNRLTSWFVSRLGGQKISDSQSGYRLIKREVLENVKLETAKYDLESEILIKASRQGYTTSSIPVKTIYYAGGVSKINPLMDTLRFARLIVRLM</sequence>
<dbReference type="SUPFAM" id="SSF53448">
    <property type="entry name" value="Nucleotide-diphospho-sugar transferases"/>
    <property type="match status" value="1"/>
</dbReference>
<evidence type="ECO:0000313" key="3">
    <source>
        <dbReference type="Proteomes" id="UP000266287"/>
    </source>
</evidence>
<keyword evidence="2" id="KW-0808">Transferase</keyword>
<dbReference type="GO" id="GO:0016740">
    <property type="term" value="F:transferase activity"/>
    <property type="evidence" value="ECO:0007669"/>
    <property type="project" value="UniProtKB-KW"/>
</dbReference>
<dbReference type="PANTHER" id="PTHR48090">
    <property type="entry name" value="UNDECAPRENYL-PHOSPHATE 4-DEOXY-4-FORMAMIDO-L-ARABINOSE TRANSFERASE-RELATED"/>
    <property type="match status" value="1"/>
</dbReference>
<name>A0A399FYS6_UNCN2</name>
<comment type="caution">
    <text evidence="2">The sequence shown here is derived from an EMBL/GenBank/DDBJ whole genome shotgun (WGS) entry which is preliminary data.</text>
</comment>
<gene>
    <name evidence="2" type="ORF">B9J77_02260</name>
</gene>
<dbReference type="PANTHER" id="PTHR48090:SF7">
    <property type="entry name" value="RFBJ PROTEIN"/>
    <property type="match status" value="1"/>
</dbReference>
<accession>A0A399FYS6</accession>
<dbReference type="InterPro" id="IPR001173">
    <property type="entry name" value="Glyco_trans_2-like"/>
</dbReference>
<reference evidence="2 3" key="1">
    <citation type="submission" date="2018-08" db="EMBL/GenBank/DDBJ databases">
        <title>Draft genome of candidate division NPL-UPA2 bacterium Unc8 that adapted to ultra-basic serpentinizing groundwater.</title>
        <authorList>
            <person name="Ishii S."/>
            <person name="Suzuki S."/>
            <person name="Nealson K.H."/>
        </authorList>
    </citation>
    <scope>NUCLEOTIDE SEQUENCE [LARGE SCALE GENOMIC DNA]</scope>
    <source>
        <strain evidence="2">Unc8</strain>
    </source>
</reference>
<organism evidence="2 3">
    <name type="scientific">candidate division NPL-UPA2 bacterium Unc8</name>
    <dbReference type="NCBI Taxonomy" id="1980939"/>
    <lineage>
        <taxon>Bacteria</taxon>
    </lineage>
</organism>
<evidence type="ECO:0000313" key="2">
    <source>
        <dbReference type="EMBL" id="RII00569.1"/>
    </source>
</evidence>
<dbReference type="InterPro" id="IPR029044">
    <property type="entry name" value="Nucleotide-diphossugar_trans"/>
</dbReference>
<dbReference type="InterPro" id="IPR050256">
    <property type="entry name" value="Glycosyltransferase_2"/>
</dbReference>
<proteinExistence type="predicted"/>
<feature type="domain" description="Glycosyltransferase 2-like" evidence="1">
    <location>
        <begin position="5"/>
        <end position="160"/>
    </location>
</feature>
<protein>
    <submittedName>
        <fullName evidence="2">Glycosyltransferase family 2 protein</fullName>
    </submittedName>
</protein>
<dbReference type="CDD" id="cd04179">
    <property type="entry name" value="DPM_DPG-synthase_like"/>
    <property type="match status" value="1"/>
</dbReference>
<dbReference type="Proteomes" id="UP000266287">
    <property type="component" value="Unassembled WGS sequence"/>
</dbReference>
<dbReference type="Gene3D" id="3.90.550.10">
    <property type="entry name" value="Spore Coat Polysaccharide Biosynthesis Protein SpsA, Chain A"/>
    <property type="match status" value="1"/>
</dbReference>
<dbReference type="AlphaFoldDB" id="A0A399FYS6"/>